<comment type="caution">
    <text evidence="1">The sequence shown here is derived from an EMBL/GenBank/DDBJ whole genome shotgun (WGS) entry which is preliminary data.</text>
</comment>
<dbReference type="Pfam" id="PF09720">
    <property type="entry name" value="Unstab_antitox"/>
    <property type="match status" value="1"/>
</dbReference>
<evidence type="ECO:0008006" key="3">
    <source>
        <dbReference type="Google" id="ProtNLM"/>
    </source>
</evidence>
<dbReference type="AlphaFoldDB" id="A0A2N0VKC3"/>
<evidence type="ECO:0000313" key="2">
    <source>
        <dbReference type="Proteomes" id="UP000233398"/>
    </source>
</evidence>
<protein>
    <recommendedName>
        <fullName evidence="3">Addiction module protein</fullName>
    </recommendedName>
</protein>
<dbReference type="OrthoDB" id="598283at2"/>
<dbReference type="NCBIfam" id="TIGR02574">
    <property type="entry name" value="stabl_TIGR02574"/>
    <property type="match status" value="1"/>
</dbReference>
<sequence length="72" mass="8494">MTKKEKLLEEALELSAMEKSEIIEQLMMSLDQPDREMDSLWKKEVEHRIDAYNEGKIGSVTVQEAYKKYSNR</sequence>
<evidence type="ECO:0000313" key="1">
    <source>
        <dbReference type="EMBL" id="PKD44636.1"/>
    </source>
</evidence>
<keyword evidence="2" id="KW-1185">Reference proteome</keyword>
<dbReference type="EMBL" id="PISP01000001">
    <property type="protein sequence ID" value="PKD44636.1"/>
    <property type="molecule type" value="Genomic_DNA"/>
</dbReference>
<dbReference type="InterPro" id="IPR013406">
    <property type="entry name" value="CHP02574_addiction_mod"/>
</dbReference>
<accession>A0A2N0VKC3</accession>
<reference evidence="1 2" key="1">
    <citation type="submission" date="2017-11" db="EMBL/GenBank/DDBJ databases">
        <title>Rhodohalobacter 15182 sp. nov., isolated from a salt lake.</title>
        <authorList>
            <person name="Han S."/>
        </authorList>
    </citation>
    <scope>NUCLEOTIDE SEQUENCE [LARGE SCALE GENOMIC DNA]</scope>
    <source>
        <strain evidence="1 2">15182</strain>
    </source>
</reference>
<organism evidence="1 2">
    <name type="scientific">Rhodohalobacter barkolensis</name>
    <dbReference type="NCBI Taxonomy" id="2053187"/>
    <lineage>
        <taxon>Bacteria</taxon>
        <taxon>Pseudomonadati</taxon>
        <taxon>Balneolota</taxon>
        <taxon>Balneolia</taxon>
        <taxon>Balneolales</taxon>
        <taxon>Balneolaceae</taxon>
        <taxon>Rhodohalobacter</taxon>
    </lineage>
</organism>
<dbReference type="RefSeq" id="WP_101071927.1">
    <property type="nucleotide sequence ID" value="NZ_PISP01000001.1"/>
</dbReference>
<proteinExistence type="predicted"/>
<name>A0A2N0VKC3_9BACT</name>
<dbReference type="Proteomes" id="UP000233398">
    <property type="component" value="Unassembled WGS sequence"/>
</dbReference>
<gene>
    <name evidence="1" type="ORF">CWD77_04015</name>
</gene>